<dbReference type="PANTHER" id="PTHR12631:SF8">
    <property type="entry name" value="ALPHA-L-IDURONIDASE"/>
    <property type="match status" value="1"/>
</dbReference>
<dbReference type="Pfam" id="PF01229">
    <property type="entry name" value="Glyco_hydro_39"/>
    <property type="match status" value="1"/>
</dbReference>
<dbReference type="Gene3D" id="3.20.20.80">
    <property type="entry name" value="Glycosidases"/>
    <property type="match status" value="1"/>
</dbReference>
<evidence type="ECO:0000256" key="3">
    <source>
        <dbReference type="ARBA" id="ARBA00023295"/>
    </source>
</evidence>
<keyword evidence="3 6" id="KW-0326">Glycosidase</keyword>
<evidence type="ECO:0000256" key="1">
    <source>
        <dbReference type="ARBA" id="ARBA00008875"/>
    </source>
</evidence>
<dbReference type="InterPro" id="IPR017853">
    <property type="entry name" value="GH"/>
</dbReference>
<reference evidence="6 7" key="1">
    <citation type="submission" date="2019-02" db="EMBL/GenBank/DDBJ databases">
        <title>Deep-cultivation of Planctomycetes and their phenomic and genomic characterization uncovers novel biology.</title>
        <authorList>
            <person name="Wiegand S."/>
            <person name="Jogler M."/>
            <person name="Boedeker C."/>
            <person name="Pinto D."/>
            <person name="Vollmers J."/>
            <person name="Rivas-Marin E."/>
            <person name="Kohn T."/>
            <person name="Peeters S.H."/>
            <person name="Heuer A."/>
            <person name="Rast P."/>
            <person name="Oberbeckmann S."/>
            <person name="Bunk B."/>
            <person name="Jeske O."/>
            <person name="Meyerdierks A."/>
            <person name="Storesund J.E."/>
            <person name="Kallscheuer N."/>
            <person name="Luecker S."/>
            <person name="Lage O.M."/>
            <person name="Pohl T."/>
            <person name="Merkel B.J."/>
            <person name="Hornburger P."/>
            <person name="Mueller R.-W."/>
            <person name="Bruemmer F."/>
            <person name="Labrenz M."/>
            <person name="Spormann A.M."/>
            <person name="Op Den Camp H."/>
            <person name="Overmann J."/>
            <person name="Amann R."/>
            <person name="Jetten M.S.M."/>
            <person name="Mascher T."/>
            <person name="Medema M.H."/>
            <person name="Devos D.P."/>
            <person name="Kaster A.-K."/>
            <person name="Ovreas L."/>
            <person name="Rohde M."/>
            <person name="Galperin M.Y."/>
            <person name="Jogler C."/>
        </authorList>
    </citation>
    <scope>NUCLEOTIDE SEQUENCE [LARGE SCALE GENOMIC DNA]</scope>
    <source>
        <strain evidence="6 7">KOR34</strain>
    </source>
</reference>
<dbReference type="PANTHER" id="PTHR12631">
    <property type="entry name" value="ALPHA-L-IDURONIDASE"/>
    <property type="match status" value="1"/>
</dbReference>
<dbReference type="GO" id="GO:0009044">
    <property type="term" value="F:xylan 1,4-beta-xylosidase activity"/>
    <property type="evidence" value="ECO:0007669"/>
    <property type="project" value="UniProtKB-EC"/>
</dbReference>
<dbReference type="Gene3D" id="2.60.40.1500">
    <property type="entry name" value="Glycosyl hydrolase domain, family 39"/>
    <property type="match status" value="1"/>
</dbReference>
<protein>
    <submittedName>
        <fullName evidence="6">Beta-xylosidase</fullName>
        <ecNumber evidence="6">3.2.1.37</ecNumber>
    </submittedName>
</protein>
<dbReference type="EC" id="3.2.1.37" evidence="6"/>
<dbReference type="InterPro" id="IPR051923">
    <property type="entry name" value="Glycosyl_Hydrolase_39"/>
</dbReference>
<dbReference type="SUPFAM" id="SSF51445">
    <property type="entry name" value="(Trans)glycosidases"/>
    <property type="match status" value="1"/>
</dbReference>
<dbReference type="EMBL" id="SIHJ01000002">
    <property type="protein sequence ID" value="TWT33502.1"/>
    <property type="molecule type" value="Genomic_DNA"/>
</dbReference>
<evidence type="ECO:0000313" key="6">
    <source>
        <dbReference type="EMBL" id="TWT33502.1"/>
    </source>
</evidence>
<dbReference type="InterPro" id="IPR000514">
    <property type="entry name" value="Glyco_hydro_39"/>
</dbReference>
<evidence type="ECO:0000256" key="4">
    <source>
        <dbReference type="PIRSR" id="PIRSR600514-1"/>
    </source>
</evidence>
<feature type="domain" description="Glycosyl hydrolases family 39 N-terminal catalytic" evidence="5">
    <location>
        <begin position="35"/>
        <end position="527"/>
    </location>
</feature>
<name>A0A5C5V6Z2_9BACT</name>
<evidence type="ECO:0000313" key="7">
    <source>
        <dbReference type="Proteomes" id="UP000316714"/>
    </source>
</evidence>
<gene>
    <name evidence="6" type="primary">xynB_5</name>
    <name evidence="6" type="ORF">KOR34_33340</name>
</gene>
<dbReference type="Proteomes" id="UP000316714">
    <property type="component" value="Unassembled WGS sequence"/>
</dbReference>
<evidence type="ECO:0000259" key="5">
    <source>
        <dbReference type="Pfam" id="PF01229"/>
    </source>
</evidence>
<dbReference type="InterPro" id="IPR049166">
    <property type="entry name" value="GH39_cat"/>
</dbReference>
<proteinExistence type="inferred from homology"/>
<comment type="similarity">
    <text evidence="1">Belongs to the glycosyl hydrolase 39 family.</text>
</comment>
<dbReference type="OrthoDB" id="9776971at2"/>
<comment type="caution">
    <text evidence="6">The sequence shown here is derived from an EMBL/GenBank/DDBJ whole genome shotgun (WGS) entry which is preliminary data.</text>
</comment>
<dbReference type="SUPFAM" id="SSF51011">
    <property type="entry name" value="Glycosyl hydrolase domain"/>
    <property type="match status" value="1"/>
</dbReference>
<feature type="active site" description="Proton donor" evidence="4">
    <location>
        <position position="211"/>
    </location>
</feature>
<dbReference type="AlphaFoldDB" id="A0A5C5V6Z2"/>
<evidence type="ECO:0000256" key="2">
    <source>
        <dbReference type="ARBA" id="ARBA00022801"/>
    </source>
</evidence>
<sequence length="564" mass="63318">MDPRAAYLTLALSCVVGLAGLPRCSAQQDGPFSVSIKVDADQTQDELRRIWRFFGADEPNYAYMKDGRKLLGQLGDMAPGEVFFRTHNLLNTGPAYPALKWGSTNAYTEDADGGPVYDWEIVDLIFDTYLKRGVRPYVQLGFMPQALSTRPEPYAHSWRPGMPYEEVYTGWAYPPNDYEKWGELAYQWAQHCVDRYGREEVESWWWETWNEPNIGYWRGTQEEFNKLHDYAIAGVLRALPTARIGGPDVAGDGGDFARNFYRHCLEGTNHATGEQGTRLDFVSFHAKGAPRWEGDHIRMGIANQLRTIDRGFGIVAEFPQLRDTPIVIGESDPEGCAACQGDQFSYRNGTMYSSYTAASFARKHDLADKHGINFAGALTWAFTFEDQPYFAGFRQLASNGLAMPVLNVFRMMSKMDGQRVTAESSGQLPLERIMRRGVRREPDVGALASRTDNSVAVLVWHYHDDDLAGPDAAVALKIDGLPDSLAKAKLSHYRVDKQHSNSYDAWLRMGKPVAPGRRQYAELEQASRLAELHEPREVEASDGAATVDFELPRQGVSLVVLSWD</sequence>
<keyword evidence="2 6" id="KW-0378">Hydrolase</keyword>
<dbReference type="RefSeq" id="WP_146566188.1">
    <property type="nucleotide sequence ID" value="NZ_SIHJ01000002.1"/>
</dbReference>
<accession>A0A5C5V6Z2</accession>
<dbReference type="GO" id="GO:0005975">
    <property type="term" value="P:carbohydrate metabolic process"/>
    <property type="evidence" value="ECO:0007669"/>
    <property type="project" value="InterPro"/>
</dbReference>
<keyword evidence="7" id="KW-1185">Reference proteome</keyword>
<dbReference type="PRINTS" id="PR00745">
    <property type="entry name" value="GLHYDRLASE39"/>
</dbReference>
<organism evidence="6 7">
    <name type="scientific">Posidoniimonas corsicana</name>
    <dbReference type="NCBI Taxonomy" id="1938618"/>
    <lineage>
        <taxon>Bacteria</taxon>
        <taxon>Pseudomonadati</taxon>
        <taxon>Planctomycetota</taxon>
        <taxon>Planctomycetia</taxon>
        <taxon>Pirellulales</taxon>
        <taxon>Lacipirellulaceae</taxon>
        <taxon>Posidoniimonas</taxon>
    </lineage>
</organism>